<dbReference type="EMBL" id="LWCA01000041">
    <property type="protein sequence ID" value="OAF71565.1"/>
    <property type="molecule type" value="Genomic_DNA"/>
</dbReference>
<gene>
    <name evidence="1" type="ORF">A3Q56_00692</name>
</gene>
<proteinExistence type="predicted"/>
<dbReference type="AlphaFoldDB" id="A0A177BBI4"/>
<name>A0A177BBI4_9BILA</name>
<dbReference type="Proteomes" id="UP000078046">
    <property type="component" value="Unassembled WGS sequence"/>
</dbReference>
<keyword evidence="2" id="KW-1185">Reference proteome</keyword>
<evidence type="ECO:0000313" key="2">
    <source>
        <dbReference type="Proteomes" id="UP000078046"/>
    </source>
</evidence>
<reference evidence="1 2" key="1">
    <citation type="submission" date="2016-04" db="EMBL/GenBank/DDBJ databases">
        <title>The genome of Intoshia linei affirms orthonectids as highly simplified spiralians.</title>
        <authorList>
            <person name="Mikhailov K.V."/>
            <person name="Slusarev G.S."/>
            <person name="Nikitin M.A."/>
            <person name="Logacheva M.D."/>
            <person name="Penin A."/>
            <person name="Aleoshin V."/>
            <person name="Panchin Y.V."/>
        </authorList>
    </citation>
    <scope>NUCLEOTIDE SEQUENCE [LARGE SCALE GENOMIC DNA]</scope>
    <source>
        <strain evidence="1">Intl2013</strain>
        <tissue evidence="1">Whole animal</tissue>
    </source>
</reference>
<comment type="caution">
    <text evidence="1">The sequence shown here is derived from an EMBL/GenBank/DDBJ whole genome shotgun (WGS) entry which is preliminary data.</text>
</comment>
<sequence>MMFGMLDNAFGRKYERKIKCKELQLQLELKEKHQLNTFKVQKHLPISIEEQSKLSSKDIAKACIKTETSSHKMLMILKTITNSIIPCRTMCMRALNKEIIVV</sequence>
<evidence type="ECO:0000313" key="1">
    <source>
        <dbReference type="EMBL" id="OAF71565.1"/>
    </source>
</evidence>
<organism evidence="1 2">
    <name type="scientific">Intoshia linei</name>
    <dbReference type="NCBI Taxonomy" id="1819745"/>
    <lineage>
        <taxon>Eukaryota</taxon>
        <taxon>Metazoa</taxon>
        <taxon>Spiralia</taxon>
        <taxon>Lophotrochozoa</taxon>
        <taxon>Mesozoa</taxon>
        <taxon>Orthonectida</taxon>
        <taxon>Rhopaluridae</taxon>
        <taxon>Intoshia</taxon>
    </lineage>
</organism>
<protein>
    <submittedName>
        <fullName evidence="1">Uncharacterized protein</fullName>
    </submittedName>
</protein>
<accession>A0A177BBI4</accession>